<evidence type="ECO:0000313" key="1">
    <source>
        <dbReference type="EMBL" id="BFP49236.1"/>
    </source>
</evidence>
<dbReference type="EMBL" id="AP035881">
    <property type="protein sequence ID" value="BFP49236.1"/>
    <property type="molecule type" value="Genomic_DNA"/>
</dbReference>
<organism evidence="1">
    <name type="scientific">Kitasatospora sp. CMC57</name>
    <dbReference type="NCBI Taxonomy" id="3231513"/>
    <lineage>
        <taxon>Bacteria</taxon>
        <taxon>Bacillati</taxon>
        <taxon>Actinomycetota</taxon>
        <taxon>Actinomycetes</taxon>
        <taxon>Kitasatosporales</taxon>
        <taxon>Streptomycetaceae</taxon>
        <taxon>Kitasatospora</taxon>
    </lineage>
</organism>
<accession>A0AB33K1A7</accession>
<protein>
    <submittedName>
        <fullName evidence="1">Uncharacterized protein</fullName>
    </submittedName>
</protein>
<name>A0AB33K1A7_9ACTN</name>
<gene>
    <name evidence="1" type="ORF">KCMC57_56040</name>
</gene>
<proteinExistence type="predicted"/>
<reference evidence="1" key="1">
    <citation type="submission" date="2024-07" db="EMBL/GenBank/DDBJ databases">
        <title>Complete genome sequences of cellulolytic bacteria, Kitasatospora sp. CMC57 and Streptomyces sp. CMC78, isolated from Japanese agricultural soil.</title>
        <authorList>
            <person name="Hashimoto T."/>
            <person name="Ito M."/>
            <person name="Iwamoto M."/>
            <person name="Fukahori D."/>
            <person name="Shoda T."/>
            <person name="Sakoda M."/>
            <person name="Morohoshi T."/>
            <person name="Mitsuboshi M."/>
            <person name="Nishizawa T."/>
        </authorList>
    </citation>
    <scope>NUCLEOTIDE SEQUENCE</scope>
    <source>
        <strain evidence="1">CMC57</strain>
    </source>
</reference>
<sequence length="164" mass="17116">MRRSEDEQVVAALGRAGVQGLAPGEMPLFTQLSEAYFARGVRLDRSDRDALLGFGLDAAVVLLTPVVLEACRQLWGALSAKAAERAVDGAGGLLSRIRLRLGRGGAPQDGAARVEFTAEELALLRTEVTRCAADLALTDAQQRLLADAIVGALAVPSPALPAGE</sequence>
<dbReference type="AlphaFoldDB" id="A0AB33K1A7"/>